<dbReference type="NCBIfam" id="TIGR04131">
    <property type="entry name" value="Bac_Flav_CTERM"/>
    <property type="match status" value="1"/>
</dbReference>
<dbReference type="Proteomes" id="UP000281985">
    <property type="component" value="Unassembled WGS sequence"/>
</dbReference>
<evidence type="ECO:0000256" key="1">
    <source>
        <dbReference type="SAM" id="MobiDB-lite"/>
    </source>
</evidence>
<feature type="region of interest" description="Disordered" evidence="1">
    <location>
        <begin position="1"/>
        <end position="20"/>
    </location>
</feature>
<dbReference type="InterPro" id="IPR026341">
    <property type="entry name" value="T9SS_type_B"/>
</dbReference>
<evidence type="ECO:0000313" key="2">
    <source>
        <dbReference type="EMBL" id="RMB57175.1"/>
    </source>
</evidence>
<keyword evidence="3" id="KW-1185">Reference proteome</keyword>
<organism evidence="2 3">
    <name type="scientific">Dokdonia sinensis</name>
    <dbReference type="NCBI Taxonomy" id="2479847"/>
    <lineage>
        <taxon>Bacteria</taxon>
        <taxon>Pseudomonadati</taxon>
        <taxon>Bacteroidota</taxon>
        <taxon>Flavobacteriia</taxon>
        <taxon>Flavobacteriales</taxon>
        <taxon>Flavobacteriaceae</taxon>
        <taxon>Dokdonia</taxon>
    </lineage>
</organism>
<dbReference type="AlphaFoldDB" id="A0A3M0FXE0"/>
<evidence type="ECO:0000313" key="3">
    <source>
        <dbReference type="Proteomes" id="UP000281985"/>
    </source>
</evidence>
<dbReference type="EMBL" id="REFV01000012">
    <property type="protein sequence ID" value="RMB57175.1"/>
    <property type="molecule type" value="Genomic_DNA"/>
</dbReference>
<sequence length="56" mass="6417">GKLLKQLSPTSPGWNGTFNGQPMPSNDYWFRVEYNEADENGELVKKEFSGHFALKR</sequence>
<protein>
    <recommendedName>
        <fullName evidence="4">Gliding motility-associated C-terminal domain-containing protein</fullName>
    </recommendedName>
</protein>
<feature type="compositionally biased region" description="Polar residues" evidence="1">
    <location>
        <begin position="7"/>
        <end position="20"/>
    </location>
</feature>
<gene>
    <name evidence="2" type="ORF">EAX61_12460</name>
</gene>
<name>A0A3M0FXE0_9FLAO</name>
<reference evidence="2 3" key="1">
    <citation type="submission" date="2018-10" db="EMBL/GenBank/DDBJ databases">
        <title>Dokdonia luteus sp. nov., isolated from sea water.</title>
        <authorList>
            <person name="Zhou L.Y."/>
            <person name="Du Z.J."/>
        </authorList>
    </citation>
    <scope>NUCLEOTIDE SEQUENCE [LARGE SCALE GENOMIC DNA]</scope>
    <source>
        <strain evidence="2 3">SH27</strain>
    </source>
</reference>
<comment type="caution">
    <text evidence="2">The sequence shown here is derived from an EMBL/GenBank/DDBJ whole genome shotgun (WGS) entry which is preliminary data.</text>
</comment>
<dbReference type="OrthoDB" id="9765926at2"/>
<dbReference type="RefSeq" id="WP_147448372.1">
    <property type="nucleotide sequence ID" value="NZ_REFV01000012.1"/>
</dbReference>
<evidence type="ECO:0008006" key="4">
    <source>
        <dbReference type="Google" id="ProtNLM"/>
    </source>
</evidence>
<proteinExistence type="predicted"/>
<feature type="non-terminal residue" evidence="2">
    <location>
        <position position="1"/>
    </location>
</feature>
<accession>A0A3M0FXE0</accession>